<evidence type="ECO:0008006" key="4">
    <source>
        <dbReference type="Google" id="ProtNLM"/>
    </source>
</evidence>
<dbReference type="EMBL" id="JACYHB010000002">
    <property type="protein sequence ID" value="MBD8078060.1"/>
    <property type="molecule type" value="Genomic_DNA"/>
</dbReference>
<comment type="caution">
    <text evidence="2">The sequence shown here is derived from an EMBL/GenBank/DDBJ whole genome shotgun (WGS) entry which is preliminary data.</text>
</comment>
<dbReference type="GO" id="GO:0004658">
    <property type="term" value="F:propionyl-CoA carboxylase activity"/>
    <property type="evidence" value="ECO:0007669"/>
    <property type="project" value="InterPro"/>
</dbReference>
<name>A0A927G823_9MICO</name>
<reference evidence="2" key="2">
    <citation type="submission" date="2020-09" db="EMBL/GenBank/DDBJ databases">
        <authorList>
            <person name="Yu Y."/>
        </authorList>
    </citation>
    <scope>NUCLEOTIDE SEQUENCE</scope>
    <source>
        <strain evidence="2">KCTC 49039</strain>
    </source>
</reference>
<organism evidence="2 3">
    <name type="scientific">Cellulosimicrobium arenosum</name>
    <dbReference type="NCBI Taxonomy" id="2708133"/>
    <lineage>
        <taxon>Bacteria</taxon>
        <taxon>Bacillati</taxon>
        <taxon>Actinomycetota</taxon>
        <taxon>Actinomycetes</taxon>
        <taxon>Micrococcales</taxon>
        <taxon>Promicromonosporaceae</taxon>
        <taxon>Cellulosimicrobium</taxon>
    </lineage>
</organism>
<evidence type="ECO:0000256" key="1">
    <source>
        <dbReference type="SAM" id="MobiDB-lite"/>
    </source>
</evidence>
<dbReference type="RefSeq" id="WP_191827651.1">
    <property type="nucleotide sequence ID" value="NZ_JACYHB010000002.1"/>
</dbReference>
<dbReference type="Proteomes" id="UP000610846">
    <property type="component" value="Unassembled WGS sequence"/>
</dbReference>
<keyword evidence="3" id="KW-1185">Reference proteome</keyword>
<sequence length="83" mass="8586">MSAGRPSVRVVRGTPDDVEVAALVAGLAAAAAATQPPDDMTPVDEWTNRVRGLRGTGGGATAKSFGGRAGRHNADAWRWSLRS</sequence>
<proteinExistence type="predicted"/>
<reference evidence="2" key="1">
    <citation type="journal article" date="2018" name="Curr. Microbiol.">
        <title>Cellulosimicrobium arenosum sp. nov., Isolated from Marine Sediment Sand.</title>
        <authorList>
            <person name="Oh M."/>
            <person name="Kim J.H."/>
            <person name="Yoon J.H."/>
            <person name="Schumann P."/>
            <person name="Kim W."/>
        </authorList>
    </citation>
    <scope>NUCLEOTIDE SEQUENCE</scope>
    <source>
        <strain evidence="2">KCTC 49039</strain>
    </source>
</reference>
<accession>A0A927G823</accession>
<evidence type="ECO:0000313" key="2">
    <source>
        <dbReference type="EMBL" id="MBD8078060.1"/>
    </source>
</evidence>
<feature type="region of interest" description="Disordered" evidence="1">
    <location>
        <begin position="51"/>
        <end position="70"/>
    </location>
</feature>
<dbReference type="Pfam" id="PF13822">
    <property type="entry name" value="ACC_epsilon"/>
    <property type="match status" value="1"/>
</dbReference>
<gene>
    <name evidence="2" type="ORF">IF651_03180</name>
</gene>
<dbReference type="AlphaFoldDB" id="A0A927G823"/>
<evidence type="ECO:0000313" key="3">
    <source>
        <dbReference type="Proteomes" id="UP000610846"/>
    </source>
</evidence>
<dbReference type="GO" id="GO:0003989">
    <property type="term" value="F:acetyl-CoA carboxylase activity"/>
    <property type="evidence" value="ECO:0007669"/>
    <property type="project" value="InterPro"/>
</dbReference>
<dbReference type="InterPro" id="IPR032716">
    <property type="entry name" value="ACC_epsilon"/>
</dbReference>
<protein>
    <recommendedName>
        <fullName evidence="4">Acyl-CoA carboxylase subunit epsilon</fullName>
    </recommendedName>
</protein>